<dbReference type="Proteomes" id="UP000662200">
    <property type="component" value="Unassembled WGS sequence"/>
</dbReference>
<sequence length="146" mass="16043">MNSSMEPGEALRVAWIAGVHRHHPGEPRASYVTPWADTPLWERAAAAAVEEQVRRFVEVTGGAAGRLTPTQRGQFVALCWLGQMYRHFGDPKPGYVADWAQLPPWQQATDIDIFDALAGHRLGAFTPPPTGGQPMGDNDVTSLDRR</sequence>
<proteinExistence type="predicted"/>
<dbReference type="EMBL" id="BMQC01000002">
    <property type="protein sequence ID" value="GGK17844.1"/>
    <property type="molecule type" value="Genomic_DNA"/>
</dbReference>
<reference evidence="2" key="1">
    <citation type="journal article" date="2014" name="Int. J. Syst. Evol. Microbiol.">
        <title>Complete genome sequence of Corynebacterium casei LMG S-19264T (=DSM 44701T), isolated from a smear-ripened cheese.</title>
        <authorList>
            <consortium name="US DOE Joint Genome Institute (JGI-PGF)"/>
            <person name="Walter F."/>
            <person name="Albersmeier A."/>
            <person name="Kalinowski J."/>
            <person name="Ruckert C."/>
        </authorList>
    </citation>
    <scope>NUCLEOTIDE SEQUENCE</scope>
    <source>
        <strain evidence="2">JCM 3091</strain>
    </source>
</reference>
<comment type="caution">
    <text evidence="2">The sequence shown here is derived from an EMBL/GenBank/DDBJ whole genome shotgun (WGS) entry which is preliminary data.</text>
</comment>
<gene>
    <name evidence="2" type="ORF">GCM10010124_08010</name>
</gene>
<evidence type="ECO:0000313" key="2">
    <source>
        <dbReference type="EMBL" id="GGK17844.1"/>
    </source>
</evidence>
<dbReference type="RefSeq" id="WP_229789331.1">
    <property type="nucleotide sequence ID" value="NZ_BMQC01000002.1"/>
</dbReference>
<keyword evidence="3" id="KW-1185">Reference proteome</keyword>
<evidence type="ECO:0000313" key="3">
    <source>
        <dbReference type="Proteomes" id="UP000662200"/>
    </source>
</evidence>
<protein>
    <submittedName>
        <fullName evidence="2">Uncharacterized protein</fullName>
    </submittedName>
</protein>
<dbReference type="AlphaFoldDB" id="A0A8J3BFM4"/>
<organism evidence="2 3">
    <name type="scientific">Pilimelia terevasa</name>
    <dbReference type="NCBI Taxonomy" id="53372"/>
    <lineage>
        <taxon>Bacteria</taxon>
        <taxon>Bacillati</taxon>
        <taxon>Actinomycetota</taxon>
        <taxon>Actinomycetes</taxon>
        <taxon>Micromonosporales</taxon>
        <taxon>Micromonosporaceae</taxon>
        <taxon>Pilimelia</taxon>
    </lineage>
</organism>
<evidence type="ECO:0000256" key="1">
    <source>
        <dbReference type="SAM" id="MobiDB-lite"/>
    </source>
</evidence>
<accession>A0A8J3BFM4</accession>
<name>A0A8J3BFM4_9ACTN</name>
<reference evidence="2" key="2">
    <citation type="submission" date="2020-09" db="EMBL/GenBank/DDBJ databases">
        <authorList>
            <person name="Sun Q."/>
            <person name="Ohkuma M."/>
        </authorList>
    </citation>
    <scope>NUCLEOTIDE SEQUENCE</scope>
    <source>
        <strain evidence="2">JCM 3091</strain>
    </source>
</reference>
<feature type="region of interest" description="Disordered" evidence="1">
    <location>
        <begin position="124"/>
        <end position="146"/>
    </location>
</feature>